<sequence>MHKIYLLLAACCLGLTVHAQRNGTVSGVVTDTIAQQPVISATITMLKKKDSSLVSFTMTDNKGHFTISNIPVGDYRLLITHINYHAAARPITISATAPAVQLPAIILQDLSRTLKEVAVTAEAPPVTLIDDTIQYNAGSFRTPPNASVEQLLKKLPGVQVDKDGTVKAQGQKVGKVLVDGKEFFGNDPKMATKNLPADAVDKIQVFDRLSDAAQLTGFDDGNSEKTINLKLKEDKKKGQFGKINAGAGTNDRYEGRFNINSFEGARQLSAIGLANNVNAEGFSFMDLMNFSGEQSRMQQSGNGSMSFKMDGNDLASTLMGSGSGNGIKTIWGGGVNYNNSIGAQSNLNGSYFYNRYNPHQESTVQRQYFLPDSSYFYNQQAVTDNLNNSHRLNLVAEIGIDSFHSIKISPSVGYQETRNSSSSNYTTLLENGQLANQGHSNNSNNGHGSNFRNDLLFRKKFHRKGRTLSLSLQNSINESQSHGSLETVNQFYNRSASLPAYDSIDQRNYTSGKFNSYNARAVYTEPLFKHSLLELSLGHSNNHSTSDKVTYDYNGLNGKFDQLNPALTNNFENDYGYTNAGLRLRTQRKRLSLAAGINWQQATLQGKIIAGATDSVIRKTFYNMLPTFRFKYDFTRFRHLSINYAALTNQPTLAQLQPVPDITDPLNIHAGNPDLQQELTHAVQLNYVSVDPFRNKNLFAFFNLQETQHKIVNYDVVDSLGVKRSQPVNVNGVYNMTGNISLGLPLPVVNGTVNISTNLGYSKTKQFINTAPNTIRTFTMGPAARFDLQPYDKLDLSLSAGLNYYSTIYTLQAAFNTRYFSQQYAAEIDWQLPANYYLNTSFTYTLNGDRAAGFNAHVPLWNASFSKQFLRFNRGELKLSVFDLLNQNVGISRSSNQNYVEDSRVTNLQRFFMLSFTYSLSKTGLTTRDKGRGLKMIRP</sequence>
<feature type="domain" description="Outer membrane protein beta-barrel" evidence="2">
    <location>
        <begin position="459"/>
        <end position="769"/>
    </location>
</feature>
<feature type="signal peptide" evidence="1">
    <location>
        <begin position="1"/>
        <end position="19"/>
    </location>
</feature>
<organism evidence="3 4">
    <name type="scientific">Chitinophaga agrisoli</name>
    <dbReference type="NCBI Taxonomy" id="2607653"/>
    <lineage>
        <taxon>Bacteria</taxon>
        <taxon>Pseudomonadati</taxon>
        <taxon>Bacteroidota</taxon>
        <taxon>Chitinophagia</taxon>
        <taxon>Chitinophagales</taxon>
        <taxon>Chitinophagaceae</taxon>
        <taxon>Chitinophaga</taxon>
    </lineage>
</organism>
<dbReference type="Proteomes" id="UP000324611">
    <property type="component" value="Unassembled WGS sequence"/>
</dbReference>
<dbReference type="SUPFAM" id="SSF56935">
    <property type="entry name" value="Porins"/>
    <property type="match status" value="1"/>
</dbReference>
<protein>
    <submittedName>
        <fullName evidence="3">Outer membrane beta-barrel protein</fullName>
    </submittedName>
</protein>
<evidence type="ECO:0000256" key="1">
    <source>
        <dbReference type="SAM" id="SignalP"/>
    </source>
</evidence>
<proteinExistence type="predicted"/>
<comment type="caution">
    <text evidence="3">The sequence shown here is derived from an EMBL/GenBank/DDBJ whole genome shotgun (WGS) entry which is preliminary data.</text>
</comment>
<dbReference type="EMBL" id="VUOC01000004">
    <property type="protein sequence ID" value="KAA2239043.1"/>
    <property type="molecule type" value="Genomic_DNA"/>
</dbReference>
<dbReference type="Gene3D" id="2.60.40.1120">
    <property type="entry name" value="Carboxypeptidase-like, regulatory domain"/>
    <property type="match status" value="1"/>
</dbReference>
<evidence type="ECO:0000313" key="3">
    <source>
        <dbReference type="EMBL" id="KAA2239043.1"/>
    </source>
</evidence>
<dbReference type="InterPro" id="IPR013784">
    <property type="entry name" value="Carb-bd-like_fold"/>
</dbReference>
<dbReference type="AlphaFoldDB" id="A0A5B2VHJ2"/>
<accession>A0A5B2VHJ2</accession>
<dbReference type="InterPro" id="IPR041700">
    <property type="entry name" value="OMP_b-brl_3"/>
</dbReference>
<evidence type="ECO:0000313" key="4">
    <source>
        <dbReference type="Proteomes" id="UP000324611"/>
    </source>
</evidence>
<keyword evidence="1" id="KW-0732">Signal</keyword>
<dbReference type="Pfam" id="PF13620">
    <property type="entry name" value="CarboxypepD_reg"/>
    <property type="match status" value="1"/>
</dbReference>
<reference evidence="3 4" key="2">
    <citation type="submission" date="2019-09" db="EMBL/GenBank/DDBJ databases">
        <authorList>
            <person name="Jin C."/>
        </authorList>
    </citation>
    <scope>NUCLEOTIDE SEQUENCE [LARGE SCALE GENOMIC DNA]</scope>
    <source>
        <strain evidence="3 4">BN140078</strain>
    </source>
</reference>
<dbReference type="GO" id="GO:0030246">
    <property type="term" value="F:carbohydrate binding"/>
    <property type="evidence" value="ECO:0007669"/>
    <property type="project" value="InterPro"/>
</dbReference>
<name>A0A5B2VHJ2_9BACT</name>
<reference evidence="3 4" key="1">
    <citation type="submission" date="2019-09" db="EMBL/GenBank/DDBJ databases">
        <title>Chitinophaga ginsengihumi sp. nov., isolated from soil of ginseng rhizosphere.</title>
        <authorList>
            <person name="Lee J."/>
        </authorList>
    </citation>
    <scope>NUCLEOTIDE SEQUENCE [LARGE SCALE GENOMIC DNA]</scope>
    <source>
        <strain evidence="3 4">BN140078</strain>
    </source>
</reference>
<dbReference type="RefSeq" id="WP_149840222.1">
    <property type="nucleotide sequence ID" value="NZ_VUOC01000004.1"/>
</dbReference>
<evidence type="ECO:0000259" key="2">
    <source>
        <dbReference type="Pfam" id="PF14905"/>
    </source>
</evidence>
<keyword evidence="4" id="KW-1185">Reference proteome</keyword>
<feature type="chain" id="PRO_5022828331" evidence="1">
    <location>
        <begin position="20"/>
        <end position="939"/>
    </location>
</feature>
<dbReference type="Pfam" id="PF14905">
    <property type="entry name" value="OMP_b-brl_3"/>
    <property type="match status" value="1"/>
</dbReference>
<dbReference type="SUPFAM" id="SSF49452">
    <property type="entry name" value="Starch-binding domain-like"/>
    <property type="match status" value="1"/>
</dbReference>
<gene>
    <name evidence="3" type="ORF">F0L74_22800</name>
</gene>